<keyword evidence="3" id="KW-0862">Zinc</keyword>
<dbReference type="AlphaFoldDB" id="X1SWP5"/>
<evidence type="ECO:0000256" key="2">
    <source>
        <dbReference type="ARBA" id="ARBA00022723"/>
    </source>
</evidence>
<reference evidence="7" key="1">
    <citation type="journal article" date="2014" name="Front. Microbiol.">
        <title>High frequency of phylogenetically diverse reductive dehalogenase-homologous genes in deep subseafloor sedimentary metagenomes.</title>
        <authorList>
            <person name="Kawai M."/>
            <person name="Futagami T."/>
            <person name="Toyoda A."/>
            <person name="Takaki Y."/>
            <person name="Nishi S."/>
            <person name="Hori S."/>
            <person name="Arai W."/>
            <person name="Tsubouchi T."/>
            <person name="Morono Y."/>
            <person name="Uchiyama I."/>
            <person name="Ito T."/>
            <person name="Fujiyama A."/>
            <person name="Inagaki F."/>
            <person name="Takami H."/>
        </authorList>
    </citation>
    <scope>NUCLEOTIDE SEQUENCE</scope>
    <source>
        <strain evidence="7">Expedition CK06-06</strain>
    </source>
</reference>
<evidence type="ECO:0000256" key="3">
    <source>
        <dbReference type="ARBA" id="ARBA00022833"/>
    </source>
</evidence>
<organism evidence="7">
    <name type="scientific">marine sediment metagenome</name>
    <dbReference type="NCBI Taxonomy" id="412755"/>
    <lineage>
        <taxon>unclassified sequences</taxon>
        <taxon>metagenomes</taxon>
        <taxon>ecological metagenomes</taxon>
    </lineage>
</organism>
<evidence type="ECO:0000256" key="1">
    <source>
        <dbReference type="ARBA" id="ARBA00001947"/>
    </source>
</evidence>
<dbReference type="PROSITE" id="PS00059">
    <property type="entry name" value="ADH_ZINC"/>
    <property type="match status" value="1"/>
</dbReference>
<feature type="domain" description="Alcohol dehydrogenase-like C-terminal" evidence="5">
    <location>
        <begin position="141"/>
        <end position="249"/>
    </location>
</feature>
<proteinExistence type="predicted"/>
<feature type="domain" description="Alcohol dehydrogenase-like N-terminal" evidence="6">
    <location>
        <begin position="1"/>
        <end position="101"/>
    </location>
</feature>
<evidence type="ECO:0000259" key="6">
    <source>
        <dbReference type="Pfam" id="PF08240"/>
    </source>
</evidence>
<dbReference type="InterPro" id="IPR036291">
    <property type="entry name" value="NAD(P)-bd_dom_sf"/>
</dbReference>
<dbReference type="InterPro" id="IPR013149">
    <property type="entry name" value="ADH-like_C"/>
</dbReference>
<evidence type="ECO:0000259" key="5">
    <source>
        <dbReference type="Pfam" id="PF00107"/>
    </source>
</evidence>
<dbReference type="GO" id="GO:0008270">
    <property type="term" value="F:zinc ion binding"/>
    <property type="evidence" value="ECO:0007669"/>
    <property type="project" value="InterPro"/>
</dbReference>
<dbReference type="PANTHER" id="PTHR42813">
    <property type="entry name" value="ZINC-TYPE ALCOHOL DEHYDROGENASE-LIKE"/>
    <property type="match status" value="1"/>
</dbReference>
<dbReference type="InterPro" id="IPR011032">
    <property type="entry name" value="GroES-like_sf"/>
</dbReference>
<dbReference type="Pfam" id="PF00107">
    <property type="entry name" value="ADH_zinc_N"/>
    <property type="match status" value="1"/>
</dbReference>
<dbReference type="InterPro" id="IPR013154">
    <property type="entry name" value="ADH-like_N"/>
</dbReference>
<keyword evidence="2" id="KW-0479">Metal-binding</keyword>
<feature type="non-terminal residue" evidence="7">
    <location>
        <position position="1"/>
    </location>
</feature>
<comment type="cofactor">
    <cofactor evidence="1">
        <name>Zn(2+)</name>
        <dbReference type="ChEBI" id="CHEBI:29105"/>
    </cofactor>
</comment>
<dbReference type="Gene3D" id="3.40.50.720">
    <property type="entry name" value="NAD(P)-binding Rossmann-like Domain"/>
    <property type="match status" value="1"/>
</dbReference>
<name>X1SWP5_9ZZZZ</name>
<keyword evidence="4" id="KW-0560">Oxidoreductase</keyword>
<sequence length="268" mass="28694">SDLHIYHERESGLDTGTVMGHEFIGEVVEKGKDVRILKKGEMVASPFTTNCGKCYFCDIGLTARCINGQLYGWVESGMGLQGTQAEYVRVPYADATLVSIPEDLPPNHVLLSGDILSTGYFCADMAEINPGGLYVVIGCGPVGIMTIMSAFEQGALHIIAIDSVPARLEIANRLGAIAVALHENPVLNVLEKTHGTGAEAVMEAVGSPVAQDLALKLVRPGGIISSVGVHTSDLFTFTPADAYNMNLTYRTGRCSARYYMDILLPKLS</sequence>
<comment type="caution">
    <text evidence="7">The sequence shown here is derived from an EMBL/GenBank/DDBJ whole genome shotgun (WGS) entry which is preliminary data.</text>
</comment>
<dbReference type="SUPFAM" id="SSF50129">
    <property type="entry name" value="GroES-like"/>
    <property type="match status" value="1"/>
</dbReference>
<evidence type="ECO:0000313" key="7">
    <source>
        <dbReference type="EMBL" id="GAI97462.1"/>
    </source>
</evidence>
<dbReference type="Gene3D" id="3.90.180.10">
    <property type="entry name" value="Medium-chain alcohol dehydrogenases, catalytic domain"/>
    <property type="match status" value="1"/>
</dbReference>
<feature type="non-terminal residue" evidence="7">
    <location>
        <position position="268"/>
    </location>
</feature>
<dbReference type="SUPFAM" id="SSF51735">
    <property type="entry name" value="NAD(P)-binding Rossmann-fold domains"/>
    <property type="match status" value="1"/>
</dbReference>
<dbReference type="InterPro" id="IPR002328">
    <property type="entry name" value="ADH_Zn_CS"/>
</dbReference>
<gene>
    <name evidence="7" type="ORF">S12H4_37216</name>
</gene>
<evidence type="ECO:0000256" key="4">
    <source>
        <dbReference type="ARBA" id="ARBA00023002"/>
    </source>
</evidence>
<dbReference type="EMBL" id="BARW01022263">
    <property type="protein sequence ID" value="GAI97462.1"/>
    <property type="molecule type" value="Genomic_DNA"/>
</dbReference>
<dbReference type="PANTHER" id="PTHR42813:SF2">
    <property type="entry name" value="DEHYDROGENASE, ZINC-CONTAINING, PUTATIVE (AFU_ORTHOLOGUE AFUA_2G02810)-RELATED"/>
    <property type="match status" value="1"/>
</dbReference>
<dbReference type="GO" id="GO:0016491">
    <property type="term" value="F:oxidoreductase activity"/>
    <property type="evidence" value="ECO:0007669"/>
    <property type="project" value="UniProtKB-KW"/>
</dbReference>
<protein>
    <recommendedName>
        <fullName evidence="8">Alcohol dehydrogenase</fullName>
    </recommendedName>
</protein>
<evidence type="ECO:0008006" key="8">
    <source>
        <dbReference type="Google" id="ProtNLM"/>
    </source>
</evidence>
<dbReference type="Pfam" id="PF08240">
    <property type="entry name" value="ADH_N"/>
    <property type="match status" value="1"/>
</dbReference>
<accession>X1SWP5</accession>